<proteinExistence type="predicted"/>
<sequence length="101" mass="12127">MTNYAKLTNLLAVRTETKSLRVGAFTRQSRSITCYRYGEKSHITQEYLSERDKNSNTRKMGTTQPTRIQIQRNKEVHYYNITEERNEIYNIAERHYPYTKK</sequence>
<comment type="caution">
    <text evidence="1">The sequence shown here is derived from an EMBL/GenBank/DDBJ whole genome shotgun (WGS) entry which is preliminary data.</text>
</comment>
<keyword evidence="2" id="KW-1185">Reference proteome</keyword>
<organism evidence="1 2">
    <name type="scientific">Scutellospora calospora</name>
    <dbReference type="NCBI Taxonomy" id="85575"/>
    <lineage>
        <taxon>Eukaryota</taxon>
        <taxon>Fungi</taxon>
        <taxon>Fungi incertae sedis</taxon>
        <taxon>Mucoromycota</taxon>
        <taxon>Glomeromycotina</taxon>
        <taxon>Glomeromycetes</taxon>
        <taxon>Diversisporales</taxon>
        <taxon>Gigasporaceae</taxon>
        <taxon>Scutellospora</taxon>
    </lineage>
</organism>
<name>A0ACA9L464_9GLOM</name>
<reference evidence="1" key="1">
    <citation type="submission" date="2021-06" db="EMBL/GenBank/DDBJ databases">
        <authorList>
            <person name="Kallberg Y."/>
            <person name="Tangrot J."/>
            <person name="Rosling A."/>
        </authorList>
    </citation>
    <scope>NUCLEOTIDE SEQUENCE</scope>
    <source>
        <strain evidence="1">AU212A</strain>
    </source>
</reference>
<gene>
    <name evidence="1" type="ORF">SCALOS_LOCUS3410</name>
</gene>
<evidence type="ECO:0000313" key="1">
    <source>
        <dbReference type="EMBL" id="CAG8504982.1"/>
    </source>
</evidence>
<evidence type="ECO:0000313" key="2">
    <source>
        <dbReference type="Proteomes" id="UP000789860"/>
    </source>
</evidence>
<protein>
    <submittedName>
        <fullName evidence="1">8921_t:CDS:1</fullName>
    </submittedName>
</protein>
<dbReference type="Proteomes" id="UP000789860">
    <property type="component" value="Unassembled WGS sequence"/>
</dbReference>
<dbReference type="EMBL" id="CAJVPM010003715">
    <property type="protein sequence ID" value="CAG8504982.1"/>
    <property type="molecule type" value="Genomic_DNA"/>
</dbReference>
<accession>A0ACA9L464</accession>